<dbReference type="RefSeq" id="WP_073717133.1">
    <property type="nucleotide sequence ID" value="NZ_MQVR01000063.1"/>
</dbReference>
<accession>A0A1Q5Q138</accession>
<protein>
    <submittedName>
        <fullName evidence="1">Uncharacterized protein</fullName>
    </submittedName>
</protein>
<dbReference type="AlphaFoldDB" id="A0A1Q5Q138"/>
<keyword evidence="2" id="KW-1185">Reference proteome</keyword>
<evidence type="ECO:0000313" key="2">
    <source>
        <dbReference type="Proteomes" id="UP000185628"/>
    </source>
</evidence>
<gene>
    <name evidence="1" type="ORF">BSZ39_09685</name>
</gene>
<proteinExistence type="predicted"/>
<comment type="caution">
    <text evidence="1">The sequence shown here is derived from an EMBL/GenBank/DDBJ whole genome shotgun (WGS) entry which is preliminary data.</text>
</comment>
<sequence length="121" mass="12325">MTIFRWLSEFGRALHVGLDRGDLELGDDIVGVLAVQPGELANLFHEVAALGDDALAIDRRGLSLGSSTAATAAVASFAGTGCAGSVALAGSWFDGPHAVRVAALSSIAAQARGSRVFVMNS</sequence>
<organism evidence="1 2">
    <name type="scientific">Bowdeniella nasicola</name>
    <dbReference type="NCBI Taxonomy" id="208480"/>
    <lineage>
        <taxon>Bacteria</taxon>
        <taxon>Bacillati</taxon>
        <taxon>Actinomycetota</taxon>
        <taxon>Actinomycetes</taxon>
        <taxon>Actinomycetales</taxon>
        <taxon>Actinomycetaceae</taxon>
        <taxon>Bowdeniella</taxon>
    </lineage>
</organism>
<name>A0A1Q5Q138_9ACTO</name>
<reference evidence="2" key="1">
    <citation type="submission" date="2016-12" db="EMBL/GenBank/DDBJ databases">
        <authorList>
            <person name="Meng X."/>
        </authorList>
    </citation>
    <scope>NUCLEOTIDE SEQUENCE [LARGE SCALE GENOMIC DNA]</scope>
    <source>
        <strain evidence="2">DSM 19116</strain>
    </source>
</reference>
<evidence type="ECO:0000313" key="1">
    <source>
        <dbReference type="EMBL" id="OKL53412.1"/>
    </source>
</evidence>
<dbReference type="Proteomes" id="UP000185628">
    <property type="component" value="Unassembled WGS sequence"/>
</dbReference>
<dbReference type="EMBL" id="MQVR01000063">
    <property type="protein sequence ID" value="OKL53412.1"/>
    <property type="molecule type" value="Genomic_DNA"/>
</dbReference>